<name>A0AAV7TLP7_PLEWA</name>
<dbReference type="EMBL" id="JANPWB010000006">
    <property type="protein sequence ID" value="KAJ1177559.1"/>
    <property type="molecule type" value="Genomic_DNA"/>
</dbReference>
<protein>
    <submittedName>
        <fullName evidence="1">Uncharacterized protein</fullName>
    </submittedName>
</protein>
<evidence type="ECO:0000313" key="2">
    <source>
        <dbReference type="Proteomes" id="UP001066276"/>
    </source>
</evidence>
<dbReference type="AlphaFoldDB" id="A0AAV7TLP7"/>
<gene>
    <name evidence="1" type="ORF">NDU88_002812</name>
</gene>
<keyword evidence="2" id="KW-1185">Reference proteome</keyword>
<comment type="caution">
    <text evidence="1">The sequence shown here is derived from an EMBL/GenBank/DDBJ whole genome shotgun (WGS) entry which is preliminary data.</text>
</comment>
<organism evidence="1 2">
    <name type="scientific">Pleurodeles waltl</name>
    <name type="common">Iberian ribbed newt</name>
    <dbReference type="NCBI Taxonomy" id="8319"/>
    <lineage>
        <taxon>Eukaryota</taxon>
        <taxon>Metazoa</taxon>
        <taxon>Chordata</taxon>
        <taxon>Craniata</taxon>
        <taxon>Vertebrata</taxon>
        <taxon>Euteleostomi</taxon>
        <taxon>Amphibia</taxon>
        <taxon>Batrachia</taxon>
        <taxon>Caudata</taxon>
        <taxon>Salamandroidea</taxon>
        <taxon>Salamandridae</taxon>
        <taxon>Pleurodelinae</taxon>
        <taxon>Pleurodeles</taxon>
    </lineage>
</organism>
<evidence type="ECO:0000313" key="1">
    <source>
        <dbReference type="EMBL" id="KAJ1177559.1"/>
    </source>
</evidence>
<proteinExistence type="predicted"/>
<accession>A0AAV7TLP7</accession>
<reference evidence="1" key="1">
    <citation type="journal article" date="2022" name="bioRxiv">
        <title>Sequencing and chromosome-scale assembly of the giantPleurodeles waltlgenome.</title>
        <authorList>
            <person name="Brown T."/>
            <person name="Elewa A."/>
            <person name="Iarovenko S."/>
            <person name="Subramanian E."/>
            <person name="Araus A.J."/>
            <person name="Petzold A."/>
            <person name="Susuki M."/>
            <person name="Suzuki K.-i.T."/>
            <person name="Hayashi T."/>
            <person name="Toyoda A."/>
            <person name="Oliveira C."/>
            <person name="Osipova E."/>
            <person name="Leigh N.D."/>
            <person name="Simon A."/>
            <person name="Yun M.H."/>
        </authorList>
    </citation>
    <scope>NUCLEOTIDE SEQUENCE</scope>
    <source>
        <strain evidence="1">20211129_DDA</strain>
        <tissue evidence="1">Liver</tissue>
    </source>
</reference>
<sequence>MPRCLLRLTAGVLASRRPLPGCGNATHFLTDAATEPPQFVSHSLSLLVLQRGCGSLRLLPAALPHISTSLPCCASIREGRAAMPGVKHLQRDQSRPGEVRTTVITGLCRAQNWLRGSVSSATCCQLPRRAPLIRRAKSCFRAEPAPASVSG</sequence>
<dbReference type="Proteomes" id="UP001066276">
    <property type="component" value="Chromosome 3_2"/>
</dbReference>